<keyword evidence="1" id="KW-0472">Membrane</keyword>
<evidence type="ECO:0000256" key="1">
    <source>
        <dbReference type="SAM" id="Phobius"/>
    </source>
</evidence>
<protein>
    <submittedName>
        <fullName evidence="3">Uncharacterized protein</fullName>
    </submittedName>
</protein>
<evidence type="ECO:0000313" key="3">
    <source>
        <dbReference type="WBParaSite" id="ALUE_0000565201-mRNA-1"/>
    </source>
</evidence>
<accession>A0A9J2P738</accession>
<proteinExistence type="predicted"/>
<keyword evidence="1" id="KW-0812">Transmembrane</keyword>
<dbReference type="Proteomes" id="UP000036681">
    <property type="component" value="Unplaced"/>
</dbReference>
<sequence>MDYPAHGVTPLAVPGIPLPSCSAEKPCRSWATNSHPMFPRNFLLLAITAQLLYLDAFSGMVASRMTRIGRYLRALPRELWKLYPEQVALFSTFGVATAIAFVYKVRKYGTEGVQPYYRGHYEVVRPNDPIALNWRPPEDYPAPYLTNRDNSCAATYKRDYGWKSLNSWF</sequence>
<reference evidence="3" key="1">
    <citation type="submission" date="2023-03" db="UniProtKB">
        <authorList>
            <consortium name="WormBaseParasite"/>
        </authorList>
    </citation>
    <scope>IDENTIFICATION</scope>
</reference>
<dbReference type="AlphaFoldDB" id="A0A9J2P738"/>
<organism evidence="2 3">
    <name type="scientific">Ascaris lumbricoides</name>
    <name type="common">Giant roundworm</name>
    <dbReference type="NCBI Taxonomy" id="6252"/>
    <lineage>
        <taxon>Eukaryota</taxon>
        <taxon>Metazoa</taxon>
        <taxon>Ecdysozoa</taxon>
        <taxon>Nematoda</taxon>
        <taxon>Chromadorea</taxon>
        <taxon>Rhabditida</taxon>
        <taxon>Spirurina</taxon>
        <taxon>Ascaridomorpha</taxon>
        <taxon>Ascaridoidea</taxon>
        <taxon>Ascarididae</taxon>
        <taxon>Ascaris</taxon>
    </lineage>
</organism>
<dbReference type="WBParaSite" id="ALUE_0000565201-mRNA-1">
    <property type="protein sequence ID" value="ALUE_0000565201-mRNA-1"/>
    <property type="gene ID" value="ALUE_0000565201"/>
</dbReference>
<name>A0A9J2P738_ASCLU</name>
<feature type="transmembrane region" description="Helical" evidence="1">
    <location>
        <begin position="42"/>
        <end position="62"/>
    </location>
</feature>
<keyword evidence="2" id="KW-1185">Reference proteome</keyword>
<keyword evidence="1" id="KW-1133">Transmembrane helix</keyword>
<evidence type="ECO:0000313" key="2">
    <source>
        <dbReference type="Proteomes" id="UP000036681"/>
    </source>
</evidence>